<gene>
    <name evidence="2" type="ORF">ACFPYJ_20165</name>
</gene>
<organism evidence="2 3">
    <name type="scientific">Paenibacillus solisilvae</name>
    <dbReference type="NCBI Taxonomy" id="2486751"/>
    <lineage>
        <taxon>Bacteria</taxon>
        <taxon>Bacillati</taxon>
        <taxon>Bacillota</taxon>
        <taxon>Bacilli</taxon>
        <taxon>Bacillales</taxon>
        <taxon>Paenibacillaceae</taxon>
        <taxon>Paenibacillus</taxon>
    </lineage>
</organism>
<dbReference type="Proteomes" id="UP001596047">
    <property type="component" value="Unassembled WGS sequence"/>
</dbReference>
<dbReference type="PANTHER" id="PTHR33055">
    <property type="entry name" value="TRANSPOSASE FOR INSERTION SEQUENCE ELEMENT IS1111A"/>
    <property type="match status" value="1"/>
</dbReference>
<dbReference type="Pfam" id="PF02371">
    <property type="entry name" value="Transposase_20"/>
    <property type="match status" value="1"/>
</dbReference>
<feature type="non-terminal residue" evidence="2">
    <location>
        <position position="1"/>
    </location>
</feature>
<dbReference type="PANTHER" id="PTHR33055:SF15">
    <property type="entry name" value="TRANSPOSASE-RELATED"/>
    <property type="match status" value="1"/>
</dbReference>
<keyword evidence="3" id="KW-1185">Reference proteome</keyword>
<proteinExistence type="predicted"/>
<dbReference type="InterPro" id="IPR047650">
    <property type="entry name" value="Transpos_IS110"/>
</dbReference>
<reference evidence="3" key="1">
    <citation type="journal article" date="2019" name="Int. J. Syst. Evol. Microbiol.">
        <title>The Global Catalogue of Microorganisms (GCM) 10K type strain sequencing project: providing services to taxonomists for standard genome sequencing and annotation.</title>
        <authorList>
            <consortium name="The Broad Institute Genomics Platform"/>
            <consortium name="The Broad Institute Genome Sequencing Center for Infectious Disease"/>
            <person name="Wu L."/>
            <person name="Ma J."/>
        </authorList>
    </citation>
    <scope>NUCLEOTIDE SEQUENCE [LARGE SCALE GENOMIC DNA]</scope>
    <source>
        <strain evidence="3">CGMCC 1.3240</strain>
    </source>
</reference>
<evidence type="ECO:0000313" key="2">
    <source>
        <dbReference type="EMBL" id="MFC5651384.1"/>
    </source>
</evidence>
<dbReference type="EMBL" id="JBHSOW010000074">
    <property type="protein sequence ID" value="MFC5651384.1"/>
    <property type="molecule type" value="Genomic_DNA"/>
</dbReference>
<name>A0ABW0W2V9_9BACL</name>
<sequence length="156" mass="17342">VERLDSIPGIATRMAEQILAEIETNIKKQFPSAAHLCSWAGLVPGHNESAGKRKSAKNGNKYLKSALVEAAHSVAASKNDLGAMYRRTAARKGKKRAAINVAHAMLRIAYYLLTREEMYVDLGEDYFDKQKQQSIVKYAVRRLENLGYSVTITEVS</sequence>
<evidence type="ECO:0000313" key="3">
    <source>
        <dbReference type="Proteomes" id="UP001596047"/>
    </source>
</evidence>
<feature type="domain" description="Transposase IS116/IS110/IS902 C-terminal" evidence="1">
    <location>
        <begin position="2"/>
        <end position="81"/>
    </location>
</feature>
<evidence type="ECO:0000259" key="1">
    <source>
        <dbReference type="Pfam" id="PF02371"/>
    </source>
</evidence>
<dbReference type="InterPro" id="IPR003346">
    <property type="entry name" value="Transposase_20"/>
</dbReference>
<comment type="caution">
    <text evidence="2">The sequence shown here is derived from an EMBL/GenBank/DDBJ whole genome shotgun (WGS) entry which is preliminary data.</text>
</comment>
<accession>A0ABW0W2V9</accession>
<dbReference type="RefSeq" id="WP_379190007.1">
    <property type="nucleotide sequence ID" value="NZ_JBHSOW010000074.1"/>
</dbReference>
<protein>
    <submittedName>
        <fullName evidence="2">Transposase</fullName>
    </submittedName>
</protein>